<feature type="region of interest" description="Disordered" evidence="1">
    <location>
        <begin position="165"/>
        <end position="184"/>
    </location>
</feature>
<evidence type="ECO:0000313" key="3">
    <source>
        <dbReference type="Proteomes" id="UP000245678"/>
    </source>
</evidence>
<name>A0A316GYU6_9SPHI</name>
<organism evidence="2 3">
    <name type="scientific">Mucilaginibacter oryzae</name>
    <dbReference type="NCBI Taxonomy" id="468058"/>
    <lineage>
        <taxon>Bacteria</taxon>
        <taxon>Pseudomonadati</taxon>
        <taxon>Bacteroidota</taxon>
        <taxon>Sphingobacteriia</taxon>
        <taxon>Sphingobacteriales</taxon>
        <taxon>Sphingobacteriaceae</taxon>
        <taxon>Mucilaginibacter</taxon>
    </lineage>
</organism>
<gene>
    <name evidence="2" type="ORF">LX99_04532</name>
</gene>
<reference evidence="2 3" key="1">
    <citation type="submission" date="2018-05" db="EMBL/GenBank/DDBJ databases">
        <title>Genomic Encyclopedia of Archaeal and Bacterial Type Strains, Phase II (KMG-II): from individual species to whole genera.</title>
        <authorList>
            <person name="Goeker M."/>
        </authorList>
    </citation>
    <scope>NUCLEOTIDE SEQUENCE [LARGE SCALE GENOMIC DNA]</scope>
    <source>
        <strain evidence="2 3">DSM 19975</strain>
    </source>
</reference>
<protein>
    <submittedName>
        <fullName evidence="2">Uncharacterized protein</fullName>
    </submittedName>
</protein>
<keyword evidence="3" id="KW-1185">Reference proteome</keyword>
<dbReference type="EMBL" id="QGHA01000014">
    <property type="protein sequence ID" value="PWK70825.1"/>
    <property type="molecule type" value="Genomic_DNA"/>
</dbReference>
<accession>A0A316GYU6</accession>
<feature type="compositionally biased region" description="Polar residues" evidence="1">
    <location>
        <begin position="172"/>
        <end position="184"/>
    </location>
</feature>
<evidence type="ECO:0000256" key="1">
    <source>
        <dbReference type="SAM" id="MobiDB-lite"/>
    </source>
</evidence>
<proteinExistence type="predicted"/>
<dbReference type="AlphaFoldDB" id="A0A316GYU6"/>
<dbReference type="RefSeq" id="WP_109609866.1">
    <property type="nucleotide sequence ID" value="NZ_QGHA01000014.1"/>
</dbReference>
<sequence length="184" mass="20968">MSKLTTHKDKTVTWRLLRQVKHLIRTGRLKVTDIEEDQLRVAAVVRSYQLGSAGTDGRLPNAPDGFRLLLSQGQEVKAALDFHYKGARLFFTHMVIGHQLDEFVTALNLLEETYRSEKKVFEVAHVDIPLAHQIHLIASSASKQRLYRLADGAIHKISDRHLQKETDRLQKRSQPITAISHTMS</sequence>
<comment type="caution">
    <text evidence="2">The sequence shown here is derived from an EMBL/GenBank/DDBJ whole genome shotgun (WGS) entry which is preliminary data.</text>
</comment>
<evidence type="ECO:0000313" key="2">
    <source>
        <dbReference type="EMBL" id="PWK70825.1"/>
    </source>
</evidence>
<dbReference type="Proteomes" id="UP000245678">
    <property type="component" value="Unassembled WGS sequence"/>
</dbReference>